<sequence>MMKVMKQVFSPNYREFRAHIFHVGVEVKPYELLWRIAITVCPLVGLLSVIQILKNTANNNESYNRIEREEDYDIARTLMQMSAYGLKRLQQGTIIFALDSCLQCSFLQPGLISSRWNYVES</sequence>
<evidence type="ECO:0000313" key="2">
    <source>
        <dbReference type="Proteomes" id="UP001157006"/>
    </source>
</evidence>
<organism evidence="1 2">
    <name type="scientific">Vicia faba</name>
    <name type="common">Broad bean</name>
    <name type="synonym">Faba vulgaris</name>
    <dbReference type="NCBI Taxonomy" id="3906"/>
    <lineage>
        <taxon>Eukaryota</taxon>
        <taxon>Viridiplantae</taxon>
        <taxon>Streptophyta</taxon>
        <taxon>Embryophyta</taxon>
        <taxon>Tracheophyta</taxon>
        <taxon>Spermatophyta</taxon>
        <taxon>Magnoliopsida</taxon>
        <taxon>eudicotyledons</taxon>
        <taxon>Gunneridae</taxon>
        <taxon>Pentapetalae</taxon>
        <taxon>rosids</taxon>
        <taxon>fabids</taxon>
        <taxon>Fabales</taxon>
        <taxon>Fabaceae</taxon>
        <taxon>Papilionoideae</taxon>
        <taxon>50 kb inversion clade</taxon>
        <taxon>NPAAA clade</taxon>
        <taxon>Hologalegina</taxon>
        <taxon>IRL clade</taxon>
        <taxon>Fabeae</taxon>
        <taxon>Vicia</taxon>
    </lineage>
</organism>
<dbReference type="AlphaFoldDB" id="A0AAV0ZPA1"/>
<evidence type="ECO:0000313" key="1">
    <source>
        <dbReference type="EMBL" id="CAI8598734.1"/>
    </source>
</evidence>
<protein>
    <submittedName>
        <fullName evidence="1">Uncharacterized protein</fullName>
    </submittedName>
</protein>
<reference evidence="1 2" key="1">
    <citation type="submission" date="2023-01" db="EMBL/GenBank/DDBJ databases">
        <authorList>
            <person name="Kreplak J."/>
        </authorList>
    </citation>
    <scope>NUCLEOTIDE SEQUENCE [LARGE SCALE GENOMIC DNA]</scope>
</reference>
<proteinExistence type="predicted"/>
<name>A0AAV0ZPA1_VICFA</name>
<accession>A0AAV0ZPA1</accession>
<gene>
    <name evidence="1" type="ORF">VFH_II141960</name>
</gene>
<dbReference type="Proteomes" id="UP001157006">
    <property type="component" value="Chromosome 2"/>
</dbReference>
<keyword evidence="2" id="KW-1185">Reference proteome</keyword>
<dbReference type="EMBL" id="OX451737">
    <property type="protein sequence ID" value="CAI8598734.1"/>
    <property type="molecule type" value="Genomic_DNA"/>
</dbReference>